<dbReference type="InterPro" id="IPR024510">
    <property type="entry name" value="DUF2589"/>
</dbReference>
<organism evidence="2 3">
    <name type="scientific">Desulfoluna spongiiphila</name>
    <dbReference type="NCBI Taxonomy" id="419481"/>
    <lineage>
        <taxon>Bacteria</taxon>
        <taxon>Pseudomonadati</taxon>
        <taxon>Thermodesulfobacteriota</taxon>
        <taxon>Desulfobacteria</taxon>
        <taxon>Desulfobacterales</taxon>
        <taxon>Desulfolunaceae</taxon>
        <taxon>Desulfoluna</taxon>
    </lineage>
</organism>
<dbReference type="RefSeq" id="WP_092211663.1">
    <property type="nucleotide sequence ID" value="NZ_FMUX01000011.1"/>
</dbReference>
<evidence type="ECO:0000313" key="2">
    <source>
        <dbReference type="EMBL" id="SCY54467.1"/>
    </source>
</evidence>
<feature type="compositionally biased region" description="Basic and acidic residues" evidence="1">
    <location>
        <begin position="141"/>
        <end position="159"/>
    </location>
</feature>
<reference evidence="2 3" key="1">
    <citation type="submission" date="2016-10" db="EMBL/GenBank/DDBJ databases">
        <authorList>
            <person name="de Groot N.N."/>
        </authorList>
    </citation>
    <scope>NUCLEOTIDE SEQUENCE [LARGE SCALE GENOMIC DNA]</scope>
    <source>
        <strain evidence="2 3">AA1</strain>
    </source>
</reference>
<proteinExistence type="predicted"/>
<evidence type="ECO:0000313" key="3">
    <source>
        <dbReference type="Proteomes" id="UP000198870"/>
    </source>
</evidence>
<evidence type="ECO:0008006" key="4">
    <source>
        <dbReference type="Google" id="ProtNLM"/>
    </source>
</evidence>
<feature type="region of interest" description="Disordered" evidence="1">
    <location>
        <begin position="139"/>
        <end position="168"/>
    </location>
</feature>
<dbReference type="Pfam" id="PF11655">
    <property type="entry name" value="DUF2589"/>
    <property type="match status" value="1"/>
</dbReference>
<protein>
    <recommendedName>
        <fullName evidence="4">DUF2589 domain-containing protein</fullName>
    </recommendedName>
</protein>
<dbReference type="EMBL" id="FMUX01000011">
    <property type="protein sequence ID" value="SCY54467.1"/>
    <property type="molecule type" value="Genomic_DNA"/>
</dbReference>
<keyword evidence="3" id="KW-1185">Reference proteome</keyword>
<gene>
    <name evidence="2" type="ORF">SAMN05216233_111105</name>
</gene>
<sequence>MGDMANQFSGLPMESLIGGPLQAACNAQVQLAKAETQFINEVGLIENGSDKSLTTRTVDFEATRPVNLPDGTITSETMNIKAPVLSIVPIPALLIDEVDVKFNMEVKTSAESSSKTDASASLSGKAGWGPFSVKISGSVSTHRENTRKTDNSAKYEVHVHASQSEPPEGLMRVLDHLITACEPRSVTEAKTDSK</sequence>
<dbReference type="STRING" id="419481.SAMN05216233_111105"/>
<evidence type="ECO:0000256" key="1">
    <source>
        <dbReference type="SAM" id="MobiDB-lite"/>
    </source>
</evidence>
<dbReference type="Proteomes" id="UP000198870">
    <property type="component" value="Unassembled WGS sequence"/>
</dbReference>
<name>A0A1G5GSW6_9BACT</name>
<dbReference type="OrthoDB" id="1043330at2"/>
<dbReference type="AlphaFoldDB" id="A0A1G5GSW6"/>
<accession>A0A1G5GSW6</accession>